<gene>
    <name evidence="3" type="ORF">SAMN05660199_04174</name>
</gene>
<dbReference type="Proteomes" id="UP000199088">
    <property type="component" value="Unassembled WGS sequence"/>
</dbReference>
<accession>A0A1H0TI67</accession>
<dbReference type="AlphaFoldDB" id="A0A1H0TI67"/>
<proteinExistence type="predicted"/>
<dbReference type="InterPro" id="IPR009875">
    <property type="entry name" value="PilZ_domain"/>
</dbReference>
<evidence type="ECO:0000313" key="3">
    <source>
        <dbReference type="EMBL" id="SDP53531.1"/>
    </source>
</evidence>
<dbReference type="STRING" id="1052260.SAMN05660199_04174"/>
<feature type="domain" description="PilZ" evidence="2">
    <location>
        <begin position="101"/>
        <end position="205"/>
    </location>
</feature>
<evidence type="ECO:0000256" key="1">
    <source>
        <dbReference type="SAM" id="MobiDB-lite"/>
    </source>
</evidence>
<evidence type="ECO:0000313" key="4">
    <source>
        <dbReference type="Proteomes" id="UP000199088"/>
    </source>
</evidence>
<keyword evidence="4" id="KW-1185">Reference proteome</keyword>
<dbReference type="Pfam" id="PF07238">
    <property type="entry name" value="PilZ"/>
    <property type="match status" value="1"/>
</dbReference>
<feature type="compositionally biased region" description="Basic and acidic residues" evidence="1">
    <location>
        <begin position="223"/>
        <end position="232"/>
    </location>
</feature>
<evidence type="ECO:0000259" key="2">
    <source>
        <dbReference type="Pfam" id="PF07238"/>
    </source>
</evidence>
<dbReference type="OrthoDB" id="5179814at2"/>
<dbReference type="Gene3D" id="2.40.10.220">
    <property type="entry name" value="predicted glycosyltransferase like domains"/>
    <property type="match status" value="1"/>
</dbReference>
<sequence>MNDVFGQDRPERGSVLHVVLDGVPLTSTAGASSEQSLVAEVPMTRTGRRSRVALGAELQVSWGSRGKVRTRSYRVADVVVSDSGRPDWHLVPLAPAAEGTRRAVPRYTVALPAVLVAADVRLVGQTVDISVAGVRLSFPAGPPATHPLPAPGDTGQLAVLLDEVRTAVPAVVVRSGLLPDGTRDVRVYLTGELDEDRRRLRDYILAAAPEDDVPAGPLPGTDQPKDEPVSAS</sequence>
<dbReference type="RefSeq" id="WP_091249390.1">
    <property type="nucleotide sequence ID" value="NZ_FNIR01000015.1"/>
</dbReference>
<reference evidence="4" key="1">
    <citation type="submission" date="2016-10" db="EMBL/GenBank/DDBJ databases">
        <authorList>
            <person name="Varghese N."/>
            <person name="Submissions S."/>
        </authorList>
    </citation>
    <scope>NUCLEOTIDE SEQUENCE [LARGE SCALE GENOMIC DNA]</scope>
    <source>
        <strain evidence="4">DSM 45843</strain>
    </source>
</reference>
<organism evidence="3 4">
    <name type="scientific">Klenkia soli</name>
    <dbReference type="NCBI Taxonomy" id="1052260"/>
    <lineage>
        <taxon>Bacteria</taxon>
        <taxon>Bacillati</taxon>
        <taxon>Actinomycetota</taxon>
        <taxon>Actinomycetes</taxon>
        <taxon>Geodermatophilales</taxon>
        <taxon>Geodermatophilaceae</taxon>
        <taxon>Klenkia</taxon>
    </lineage>
</organism>
<dbReference type="SUPFAM" id="SSF141371">
    <property type="entry name" value="PilZ domain-like"/>
    <property type="match status" value="1"/>
</dbReference>
<protein>
    <submittedName>
        <fullName evidence="3">PilZ domain-containing protein</fullName>
    </submittedName>
</protein>
<feature type="region of interest" description="Disordered" evidence="1">
    <location>
        <begin position="208"/>
        <end position="232"/>
    </location>
</feature>
<dbReference type="EMBL" id="FNIR01000015">
    <property type="protein sequence ID" value="SDP53531.1"/>
    <property type="molecule type" value="Genomic_DNA"/>
</dbReference>
<dbReference type="GO" id="GO:0035438">
    <property type="term" value="F:cyclic-di-GMP binding"/>
    <property type="evidence" value="ECO:0007669"/>
    <property type="project" value="InterPro"/>
</dbReference>
<name>A0A1H0TI67_9ACTN</name>